<protein>
    <submittedName>
        <fullName evidence="1">Uncharacterized protein</fullName>
    </submittedName>
</protein>
<dbReference type="AlphaFoldDB" id="A0A382Q808"/>
<accession>A0A382Q808</accession>
<organism evidence="1">
    <name type="scientific">marine metagenome</name>
    <dbReference type="NCBI Taxonomy" id="408172"/>
    <lineage>
        <taxon>unclassified sequences</taxon>
        <taxon>metagenomes</taxon>
        <taxon>ecological metagenomes</taxon>
    </lineage>
</organism>
<sequence>MSAVCLTHQPTGSITGHSCSKLSCSRDTNPAMHQSVRSSKKCELRSHDFFAFLVGPLEVSPFADTMIGG</sequence>
<evidence type="ECO:0000313" key="1">
    <source>
        <dbReference type="EMBL" id="SVC81068.1"/>
    </source>
</evidence>
<name>A0A382Q808_9ZZZZ</name>
<proteinExistence type="predicted"/>
<gene>
    <name evidence="1" type="ORF">METZ01_LOCUS333922</name>
</gene>
<reference evidence="1" key="1">
    <citation type="submission" date="2018-05" db="EMBL/GenBank/DDBJ databases">
        <authorList>
            <person name="Lanie J.A."/>
            <person name="Ng W.-L."/>
            <person name="Kazmierczak K.M."/>
            <person name="Andrzejewski T.M."/>
            <person name="Davidsen T.M."/>
            <person name="Wayne K.J."/>
            <person name="Tettelin H."/>
            <person name="Glass J.I."/>
            <person name="Rusch D."/>
            <person name="Podicherti R."/>
            <person name="Tsui H.-C.T."/>
            <person name="Winkler M.E."/>
        </authorList>
    </citation>
    <scope>NUCLEOTIDE SEQUENCE</scope>
</reference>
<dbReference type="EMBL" id="UINC01112258">
    <property type="protein sequence ID" value="SVC81068.1"/>
    <property type="molecule type" value="Genomic_DNA"/>
</dbReference>